<evidence type="ECO:0000259" key="1">
    <source>
        <dbReference type="Pfam" id="PF19783"/>
    </source>
</evidence>
<reference evidence="3" key="1">
    <citation type="journal article" date="2017" name="Proc. Natl. Acad. Sci. U.S.A.">
        <title>Simulation of Deepwater Horizon oil plume reveals substrate specialization within a complex community of hydrocarbon degraders.</title>
        <authorList>
            <person name="Hu P."/>
            <person name="Dubinsky E.A."/>
            <person name="Probst A.J."/>
            <person name="Wang J."/>
            <person name="Sieber C.M.K."/>
            <person name="Tom L.M."/>
            <person name="Gardinali P."/>
            <person name="Banfield J.F."/>
            <person name="Atlas R.M."/>
            <person name="Andersen G.L."/>
        </authorList>
    </citation>
    <scope>NUCLEOTIDE SEQUENCE [LARGE SCALE GENOMIC DNA]</scope>
</reference>
<dbReference type="Proteomes" id="UP000227088">
    <property type="component" value="Unassembled WGS sequence"/>
</dbReference>
<feature type="non-terminal residue" evidence="2">
    <location>
        <position position="205"/>
    </location>
</feature>
<comment type="caution">
    <text evidence="2">The sequence shown here is derived from an EMBL/GenBank/DDBJ whole genome shotgun (WGS) entry which is preliminary data.</text>
</comment>
<organism evidence="2 3">
    <name type="scientific">Oleispira antarctica</name>
    <dbReference type="NCBI Taxonomy" id="188908"/>
    <lineage>
        <taxon>Bacteria</taxon>
        <taxon>Pseudomonadati</taxon>
        <taxon>Pseudomonadota</taxon>
        <taxon>Gammaproteobacteria</taxon>
        <taxon>Oceanospirillales</taxon>
        <taxon>Oceanospirillaceae</taxon>
        <taxon>Oleispira</taxon>
    </lineage>
</organism>
<protein>
    <recommendedName>
        <fullName evidence="1">DUF6268 domain-containing protein</fullName>
    </recommendedName>
</protein>
<evidence type="ECO:0000313" key="2">
    <source>
        <dbReference type="EMBL" id="OUS41009.1"/>
    </source>
</evidence>
<gene>
    <name evidence="2" type="ORF">A9R00_03110</name>
</gene>
<accession>A0A1Y5HUN6</accession>
<proteinExistence type="predicted"/>
<dbReference type="Pfam" id="PF19783">
    <property type="entry name" value="DUF6268"/>
    <property type="match status" value="1"/>
</dbReference>
<dbReference type="InterPro" id="IPR046235">
    <property type="entry name" value="DUF6268"/>
</dbReference>
<sequence length="205" mass="23136">MRGESLGSLESGPGDKFGGSQIALTLPIENKSRENESFTSYFHFDFTDFDWRGTTAAKNDYIWLSMPVNYSQQRGRSNKFLVNIEPGLMTDGSNVNLDSIGLNGSLIGQRLWRNGGYWQYGIMVDRAFGDYDVRPVIGVAFQASARTWMEIGFPKVNIKYDFSRGLQTFFVIKPAGGVWREQVEVAGEKKEEMLQYNNWKIGLGA</sequence>
<dbReference type="EMBL" id="MABE01000178">
    <property type="protein sequence ID" value="OUS41009.1"/>
    <property type="molecule type" value="Genomic_DNA"/>
</dbReference>
<evidence type="ECO:0000313" key="3">
    <source>
        <dbReference type="Proteomes" id="UP000227088"/>
    </source>
</evidence>
<name>A0A1Y5HUN6_OLEAN</name>
<dbReference type="AlphaFoldDB" id="A0A1Y5HUN6"/>
<feature type="domain" description="DUF6268" evidence="1">
    <location>
        <begin position="65"/>
        <end position="203"/>
    </location>
</feature>